<dbReference type="RefSeq" id="WP_317996282.1">
    <property type="nucleotide sequence ID" value="NZ_AP025523.1"/>
</dbReference>
<name>A0AAN1XT26_UNVUL</name>
<dbReference type="EMBL" id="AP025523">
    <property type="protein sequence ID" value="BDE05222.1"/>
    <property type="molecule type" value="Genomic_DNA"/>
</dbReference>
<feature type="domain" description="Glycosyl transferase family 1" evidence="1">
    <location>
        <begin position="176"/>
        <end position="297"/>
    </location>
</feature>
<dbReference type="GO" id="GO:0016757">
    <property type="term" value="F:glycosyltransferase activity"/>
    <property type="evidence" value="ECO:0007669"/>
    <property type="project" value="InterPro"/>
</dbReference>
<reference evidence="3 4" key="1">
    <citation type="journal article" date="2022" name="ISME Commun">
        <title>Vulcanimicrobium alpinus gen. nov. sp. nov., the first cultivated representative of the candidate phylum 'Eremiobacterota', is a metabolically versatile aerobic anoxygenic phototroph.</title>
        <authorList>
            <person name="Yabe S."/>
            <person name="Muto K."/>
            <person name="Abe K."/>
            <person name="Yokota A."/>
            <person name="Staudigel H."/>
            <person name="Tebo B.M."/>
        </authorList>
    </citation>
    <scope>NUCLEOTIDE SEQUENCE [LARGE SCALE GENOMIC DNA]</scope>
    <source>
        <strain evidence="3 4">WC8-2</strain>
    </source>
</reference>
<dbReference type="Pfam" id="PF13439">
    <property type="entry name" value="Glyco_transf_4"/>
    <property type="match status" value="1"/>
</dbReference>
<dbReference type="SUPFAM" id="SSF53756">
    <property type="entry name" value="UDP-Glycosyltransferase/glycogen phosphorylase"/>
    <property type="match status" value="1"/>
</dbReference>
<dbReference type="PANTHER" id="PTHR12526">
    <property type="entry name" value="GLYCOSYLTRANSFERASE"/>
    <property type="match status" value="1"/>
</dbReference>
<dbReference type="KEGG" id="vab:WPS_04980"/>
<evidence type="ECO:0000313" key="3">
    <source>
        <dbReference type="EMBL" id="BDE05222.1"/>
    </source>
</evidence>
<evidence type="ECO:0000259" key="1">
    <source>
        <dbReference type="Pfam" id="PF00534"/>
    </source>
</evidence>
<dbReference type="CDD" id="cd03802">
    <property type="entry name" value="GT4_AviGT4-like"/>
    <property type="match status" value="1"/>
</dbReference>
<gene>
    <name evidence="3" type="ORF">WPS_04980</name>
</gene>
<dbReference type="InterPro" id="IPR028098">
    <property type="entry name" value="Glyco_trans_4-like_N"/>
</dbReference>
<organism evidence="3 4">
    <name type="scientific">Vulcanimicrobium alpinum</name>
    <dbReference type="NCBI Taxonomy" id="3016050"/>
    <lineage>
        <taxon>Bacteria</taxon>
        <taxon>Bacillati</taxon>
        <taxon>Vulcanimicrobiota</taxon>
        <taxon>Vulcanimicrobiia</taxon>
        <taxon>Vulcanimicrobiales</taxon>
        <taxon>Vulcanimicrobiaceae</taxon>
        <taxon>Vulcanimicrobium</taxon>
    </lineage>
</organism>
<keyword evidence="4" id="KW-1185">Reference proteome</keyword>
<proteinExistence type="predicted"/>
<dbReference type="PANTHER" id="PTHR12526:SF595">
    <property type="entry name" value="BLL5217 PROTEIN"/>
    <property type="match status" value="1"/>
</dbReference>
<evidence type="ECO:0000313" key="4">
    <source>
        <dbReference type="Proteomes" id="UP001317532"/>
    </source>
</evidence>
<dbReference type="AlphaFoldDB" id="A0AAN1XT26"/>
<dbReference type="InterPro" id="IPR001296">
    <property type="entry name" value="Glyco_trans_1"/>
</dbReference>
<protein>
    <recommendedName>
        <fullName evidence="5">Glycosyl transferase</fullName>
    </recommendedName>
</protein>
<feature type="domain" description="Glycosyltransferase subfamily 4-like N-terminal" evidence="2">
    <location>
        <begin position="27"/>
        <end position="135"/>
    </location>
</feature>
<dbReference type="Pfam" id="PF00534">
    <property type="entry name" value="Glycos_transf_1"/>
    <property type="match status" value="1"/>
</dbReference>
<evidence type="ECO:0008006" key="5">
    <source>
        <dbReference type="Google" id="ProtNLM"/>
    </source>
</evidence>
<accession>A0AAN1XT26</accession>
<sequence>MDLAGLRVAVLGPISWPSPPPGYGPWEQVAYDIAHGMAQRGLDVTLFATANSTNPGRLISVVPVGLNEDANLNGELCTELHVASCFARAHEFDVIHNSLDWKPLLHALATPAPPLLTTVHGFSSPPILGAYYAGASRSFYCSISDADRDPGLSYLATTYNGIDPSVWTYRDRPGDYLLFFARFHPEKGAHNAIAVARRAGVRLKMAGIPHDDAYYREQILPHVDGDAVQMLGHVQGAARDEVIGNALALVHLTTRPERFGLTLIEAMACGTPVLGARMGSIPEIVVDGETGLLCDGIDDAVATVPRLASLSRAACRAHVETTFSRERMIDRYLDAYREALQMRTPPPPTAEHLRWRAHDWWDRPMAFTDLPERPAHAIDLSPFA</sequence>
<evidence type="ECO:0000259" key="2">
    <source>
        <dbReference type="Pfam" id="PF13439"/>
    </source>
</evidence>
<dbReference type="Proteomes" id="UP001317532">
    <property type="component" value="Chromosome"/>
</dbReference>
<dbReference type="Gene3D" id="3.40.50.2000">
    <property type="entry name" value="Glycogen Phosphorylase B"/>
    <property type="match status" value="2"/>
</dbReference>